<evidence type="ECO:0008006" key="13">
    <source>
        <dbReference type="Google" id="ProtNLM"/>
    </source>
</evidence>
<dbReference type="AlphaFoldDB" id="A0A8S1PZ02"/>
<evidence type="ECO:0000259" key="9">
    <source>
        <dbReference type="PROSITE" id="PS50011"/>
    </source>
</evidence>
<dbReference type="InterPro" id="IPR050205">
    <property type="entry name" value="CDPK_Ser/Thr_kinases"/>
</dbReference>
<dbReference type="PROSITE" id="PS50222">
    <property type="entry name" value="EF_HAND_2"/>
    <property type="match status" value="1"/>
</dbReference>
<evidence type="ECO:0000256" key="2">
    <source>
        <dbReference type="ARBA" id="ARBA00022527"/>
    </source>
</evidence>
<feature type="compositionally biased region" description="Polar residues" evidence="8">
    <location>
        <begin position="120"/>
        <end position="129"/>
    </location>
</feature>
<sequence>MIIQRILQNKINSKKSYKGRVLYKEMEINNLNQNKNEKANSQYYREILKEYISINYFQFYLCTKQRFLGFLNYFVFIYKQKKLLIQSIEKDLANTNSNVLNNLQKYYQFMGVCQTKKQNSKLESSSRVNTESKTKMDMSGNQENEFKKSLFHHQEKRLNTETICSPNIDCPIPVTQRAHAYTMPKILNVAQGLSPLLELISASKKYTLIGQHKSNYLLQILQNNKTGMLVQMENIPKNTDGNEKYINWLQKISIDHPNILRIIEIYQDKTNYQVISEYFNGASLSDLIIGETKVSKPQVAQIYEQIMSAISYLHQKNIVHGNLTLKSFEYVYQNDRIVVKLTNLRQIYYKDLTNFEVIKLLPPECLYHQNVFTKERDIWTVGLIGFILRKGKLPYELPQNVSQQIMIQIIKDHKFNFQHKKDQKFKHFLETVLSKIPQQRLDFETLLKHEFIKCYSNKKNNTQELLLNNFLTNKPCCLIQQLILGYFGQEFNLEEYIAAQKLFLEANLNNDGFVSKEELIKLFQNYKFNKENTIKIIDDIFSQFEINDGKGMDQNQFISLTLSRSILLTQENIETCFAIFSFNKQEIILKGLKRHLQCETVDIKSEFASITDDINTLNQQQFESLMKLLL</sequence>
<gene>
    <name evidence="11" type="ORF">PPRIM_AZ9-3.1.T1370053</name>
</gene>
<dbReference type="OMA" id="QCETVDI"/>
<evidence type="ECO:0000256" key="6">
    <source>
        <dbReference type="ARBA" id="ARBA00022840"/>
    </source>
</evidence>
<keyword evidence="2" id="KW-0723">Serine/threonine-protein kinase</keyword>
<dbReference type="InterPro" id="IPR002048">
    <property type="entry name" value="EF_hand_dom"/>
</dbReference>
<dbReference type="PANTHER" id="PTHR24349">
    <property type="entry name" value="SERINE/THREONINE-PROTEIN KINASE"/>
    <property type="match status" value="1"/>
</dbReference>
<organism evidence="11 12">
    <name type="scientific">Paramecium primaurelia</name>
    <dbReference type="NCBI Taxonomy" id="5886"/>
    <lineage>
        <taxon>Eukaryota</taxon>
        <taxon>Sar</taxon>
        <taxon>Alveolata</taxon>
        <taxon>Ciliophora</taxon>
        <taxon>Intramacronucleata</taxon>
        <taxon>Oligohymenophorea</taxon>
        <taxon>Peniculida</taxon>
        <taxon>Parameciidae</taxon>
        <taxon>Paramecium</taxon>
    </lineage>
</organism>
<dbReference type="GO" id="GO:0004674">
    <property type="term" value="F:protein serine/threonine kinase activity"/>
    <property type="evidence" value="ECO:0007669"/>
    <property type="project" value="UniProtKB-KW"/>
</dbReference>
<evidence type="ECO:0000313" key="11">
    <source>
        <dbReference type="EMBL" id="CAD8108424.1"/>
    </source>
</evidence>
<dbReference type="EMBL" id="CAJJDM010000140">
    <property type="protein sequence ID" value="CAD8108424.1"/>
    <property type="molecule type" value="Genomic_DNA"/>
</dbReference>
<evidence type="ECO:0000313" key="12">
    <source>
        <dbReference type="Proteomes" id="UP000688137"/>
    </source>
</evidence>
<dbReference type="InterPro" id="IPR000719">
    <property type="entry name" value="Prot_kinase_dom"/>
</dbReference>
<keyword evidence="3" id="KW-0808">Transferase</keyword>
<reference evidence="11" key="1">
    <citation type="submission" date="2021-01" db="EMBL/GenBank/DDBJ databases">
        <authorList>
            <consortium name="Genoscope - CEA"/>
            <person name="William W."/>
        </authorList>
    </citation>
    <scope>NUCLEOTIDE SEQUENCE</scope>
</reference>
<comment type="cofactor">
    <cofactor evidence="1">
        <name>Mg(2+)</name>
        <dbReference type="ChEBI" id="CHEBI:18420"/>
    </cofactor>
</comment>
<keyword evidence="6" id="KW-0067">ATP-binding</keyword>
<name>A0A8S1PZ02_PARPR</name>
<evidence type="ECO:0000256" key="5">
    <source>
        <dbReference type="ARBA" id="ARBA00022777"/>
    </source>
</evidence>
<evidence type="ECO:0000256" key="4">
    <source>
        <dbReference type="ARBA" id="ARBA00022741"/>
    </source>
</evidence>
<keyword evidence="4" id="KW-0547">Nucleotide-binding</keyword>
<proteinExistence type="inferred from homology"/>
<dbReference type="Pfam" id="PF00069">
    <property type="entry name" value="Pkinase"/>
    <property type="match status" value="1"/>
</dbReference>
<feature type="region of interest" description="Disordered" evidence="8">
    <location>
        <begin position="120"/>
        <end position="139"/>
    </location>
</feature>
<dbReference type="PROSITE" id="PS50011">
    <property type="entry name" value="PROTEIN_KINASE_DOM"/>
    <property type="match status" value="1"/>
</dbReference>
<dbReference type="Proteomes" id="UP000688137">
    <property type="component" value="Unassembled WGS sequence"/>
</dbReference>
<feature type="domain" description="EF-hand" evidence="10">
    <location>
        <begin position="494"/>
        <end position="529"/>
    </location>
</feature>
<comment type="similarity">
    <text evidence="7">Belongs to the protein kinase superfamily. Ser/Thr protein kinase family. CDPK subfamily.</text>
</comment>
<evidence type="ECO:0000256" key="3">
    <source>
        <dbReference type="ARBA" id="ARBA00022679"/>
    </source>
</evidence>
<protein>
    <recommendedName>
        <fullName evidence="13">Calcium-dependent protein kinase</fullName>
    </recommendedName>
</protein>
<evidence type="ECO:0000256" key="7">
    <source>
        <dbReference type="ARBA" id="ARBA00024334"/>
    </source>
</evidence>
<accession>A0A8S1PZ02</accession>
<keyword evidence="5" id="KW-0418">Kinase</keyword>
<keyword evidence="12" id="KW-1185">Reference proteome</keyword>
<comment type="caution">
    <text evidence="11">The sequence shown here is derived from an EMBL/GenBank/DDBJ whole genome shotgun (WGS) entry which is preliminary data.</text>
</comment>
<dbReference type="GO" id="GO:0005524">
    <property type="term" value="F:ATP binding"/>
    <property type="evidence" value="ECO:0007669"/>
    <property type="project" value="UniProtKB-KW"/>
</dbReference>
<evidence type="ECO:0000256" key="1">
    <source>
        <dbReference type="ARBA" id="ARBA00001946"/>
    </source>
</evidence>
<evidence type="ECO:0000259" key="10">
    <source>
        <dbReference type="PROSITE" id="PS50222"/>
    </source>
</evidence>
<dbReference type="GO" id="GO:0005509">
    <property type="term" value="F:calcium ion binding"/>
    <property type="evidence" value="ECO:0007669"/>
    <property type="project" value="InterPro"/>
</dbReference>
<feature type="domain" description="Protein kinase" evidence="9">
    <location>
        <begin position="203"/>
        <end position="452"/>
    </location>
</feature>
<evidence type="ECO:0000256" key="8">
    <source>
        <dbReference type="SAM" id="MobiDB-lite"/>
    </source>
</evidence>